<proteinExistence type="predicted"/>
<reference evidence="1" key="1">
    <citation type="submission" date="2020-01" db="EMBL/GenBank/DDBJ databases">
        <authorList>
            <person name="Chen W.-M."/>
        </authorList>
    </citation>
    <scope>NUCLEOTIDE SEQUENCE</scope>
    <source>
        <strain evidence="1">CYK-10</strain>
    </source>
</reference>
<dbReference type="EMBL" id="JAABNR010000003">
    <property type="protein sequence ID" value="NBZ86680.1"/>
    <property type="molecule type" value="Genomic_DNA"/>
</dbReference>
<dbReference type="RefSeq" id="WP_168773498.1">
    <property type="nucleotide sequence ID" value="NZ_JAABNR010000003.1"/>
</dbReference>
<dbReference type="Proteomes" id="UP001193501">
    <property type="component" value="Unassembled WGS sequence"/>
</dbReference>
<accession>A0AAE4YB38</accession>
<protein>
    <submittedName>
        <fullName evidence="1">Uncharacterized protein</fullName>
    </submittedName>
</protein>
<gene>
    <name evidence="1" type="ORF">GV832_03730</name>
</gene>
<name>A0AAE4YB38_9RHOB</name>
<evidence type="ECO:0000313" key="2">
    <source>
        <dbReference type="Proteomes" id="UP001193501"/>
    </source>
</evidence>
<dbReference type="AlphaFoldDB" id="A0AAE4YB38"/>
<keyword evidence="2" id="KW-1185">Reference proteome</keyword>
<comment type="caution">
    <text evidence="1">The sequence shown here is derived from an EMBL/GenBank/DDBJ whole genome shotgun (WGS) entry which is preliminary data.</text>
</comment>
<evidence type="ECO:0000313" key="1">
    <source>
        <dbReference type="EMBL" id="NBZ86680.1"/>
    </source>
</evidence>
<sequence length="101" mass="10329">MTELPLQDTGSALRDWAEDLLDHAAGFAQAALDMTALALVAGLLWMGQPEGPAPVQTAPGPMVTANCVIDCIETLPLATPLDEPMTSALTAPLAVSLTSGS</sequence>
<organism evidence="1 2">
    <name type="scientific">Stagnihabitans tardus</name>
    <dbReference type="NCBI Taxonomy" id="2699202"/>
    <lineage>
        <taxon>Bacteria</taxon>
        <taxon>Pseudomonadati</taxon>
        <taxon>Pseudomonadota</taxon>
        <taxon>Alphaproteobacteria</taxon>
        <taxon>Rhodobacterales</taxon>
        <taxon>Paracoccaceae</taxon>
        <taxon>Stagnihabitans</taxon>
    </lineage>
</organism>